<evidence type="ECO:0000256" key="8">
    <source>
        <dbReference type="ARBA" id="ARBA00022824"/>
    </source>
</evidence>
<evidence type="ECO:0000256" key="15">
    <source>
        <dbReference type="ARBA" id="ARBA00058866"/>
    </source>
</evidence>
<dbReference type="GO" id="GO:0004098">
    <property type="term" value="F:cerebroside-sulfatase activity"/>
    <property type="evidence" value="ECO:0007669"/>
    <property type="project" value="UniProtKB-EC"/>
</dbReference>
<comment type="function">
    <text evidence="15">Hydrolyzes cerebroside sulfate.</text>
</comment>
<dbReference type="AlphaFoldDB" id="W5L0H1"/>
<dbReference type="FunFam" id="3.30.1120.10:FF:000003">
    <property type="entry name" value="Arylsulfatase A"/>
    <property type="match status" value="1"/>
</dbReference>
<dbReference type="GeneTree" id="ENSGT00940000157610"/>
<evidence type="ECO:0000256" key="9">
    <source>
        <dbReference type="ARBA" id="ARBA00022837"/>
    </source>
</evidence>
<dbReference type="InterPro" id="IPR050738">
    <property type="entry name" value="Sulfatase"/>
</dbReference>
<dbReference type="Pfam" id="PF14707">
    <property type="entry name" value="Sulfatase_C"/>
    <property type="match status" value="1"/>
</dbReference>
<keyword evidence="6" id="KW-0732">Signal</keyword>
<name>W5L0H1_ASTMX</name>
<dbReference type="Gene3D" id="3.40.720.10">
    <property type="entry name" value="Alkaline Phosphatase, subunit A"/>
    <property type="match status" value="1"/>
</dbReference>
<evidence type="ECO:0000256" key="17">
    <source>
        <dbReference type="ARBA" id="ARBA00066352"/>
    </source>
</evidence>
<keyword evidence="8" id="KW-0256">Endoplasmic reticulum</keyword>
<reference evidence="21" key="3">
    <citation type="submission" date="2025-08" db="UniProtKB">
        <authorList>
            <consortium name="Ensembl"/>
        </authorList>
    </citation>
    <scope>IDENTIFICATION</scope>
</reference>
<keyword evidence="7" id="KW-0378">Hydrolase</keyword>
<dbReference type="STRING" id="7994.ENSAMXP00000013333"/>
<protein>
    <recommendedName>
        <fullName evidence="18">Arylsulfatase A</fullName>
        <ecNumber evidence="17">3.1.6.8</ecNumber>
    </recommendedName>
    <alternativeName>
        <fullName evidence="19">Cerebroside-sulfatase</fullName>
    </alternativeName>
</protein>
<comment type="similarity">
    <text evidence="4">Belongs to the sulfatase family.</text>
</comment>
<evidence type="ECO:0000256" key="5">
    <source>
        <dbReference type="ARBA" id="ARBA00022723"/>
    </source>
</evidence>
<dbReference type="InParanoid" id="W5L0H1"/>
<evidence type="ECO:0000256" key="1">
    <source>
        <dbReference type="ARBA" id="ARBA00001913"/>
    </source>
</evidence>
<dbReference type="eggNOG" id="KOG3867">
    <property type="taxonomic scope" value="Eukaryota"/>
</dbReference>
<dbReference type="InterPro" id="IPR000917">
    <property type="entry name" value="Sulfatase_N"/>
</dbReference>
<reference evidence="22" key="2">
    <citation type="journal article" date="2014" name="Nat. Commun.">
        <title>The cavefish genome reveals candidate genes for eye loss.</title>
        <authorList>
            <person name="McGaugh S.E."/>
            <person name="Gross J.B."/>
            <person name="Aken B."/>
            <person name="Blin M."/>
            <person name="Borowsky R."/>
            <person name="Chalopin D."/>
            <person name="Hinaux H."/>
            <person name="Jeffery W.R."/>
            <person name="Keene A."/>
            <person name="Ma L."/>
            <person name="Minx P."/>
            <person name="Murphy D."/>
            <person name="O'Quin K.E."/>
            <person name="Retaux S."/>
            <person name="Rohner N."/>
            <person name="Searle S.M."/>
            <person name="Stahl B.A."/>
            <person name="Tabin C."/>
            <person name="Volff J.N."/>
            <person name="Yoshizawa M."/>
            <person name="Warren W.C."/>
        </authorList>
    </citation>
    <scope>NUCLEOTIDE SEQUENCE [LARGE SCALE GENOMIC DNA]</scope>
    <source>
        <strain evidence="22">female</strain>
    </source>
</reference>
<dbReference type="GO" id="GO:0005783">
    <property type="term" value="C:endoplasmic reticulum"/>
    <property type="evidence" value="ECO:0007669"/>
    <property type="project" value="UniProtKB-SubCell"/>
</dbReference>
<comment type="subunit">
    <text evidence="16">Homodimer at neutral pH and homooctamer at acidic pH. Exists both as a single chain of 58 kDa (component A) or as a chain of 50 kDa (component B) linked by disulfide bond(s) to a 7 kDa chain (component C). Interacts with SUMF1.</text>
</comment>
<evidence type="ECO:0000256" key="3">
    <source>
        <dbReference type="ARBA" id="ARBA00004371"/>
    </source>
</evidence>
<feature type="domain" description="Sulfatase N-terminal" evidence="20">
    <location>
        <begin position="42"/>
        <end position="366"/>
    </location>
</feature>
<dbReference type="InterPro" id="IPR017850">
    <property type="entry name" value="Alkaline_phosphatase_core_sf"/>
</dbReference>
<dbReference type="PANTHER" id="PTHR42693">
    <property type="entry name" value="ARYLSULFATASE FAMILY MEMBER"/>
    <property type="match status" value="1"/>
</dbReference>
<keyword evidence="22" id="KW-1185">Reference proteome</keyword>
<evidence type="ECO:0000256" key="4">
    <source>
        <dbReference type="ARBA" id="ARBA00008779"/>
    </source>
</evidence>
<evidence type="ECO:0000256" key="7">
    <source>
        <dbReference type="ARBA" id="ARBA00022801"/>
    </source>
</evidence>
<evidence type="ECO:0000256" key="14">
    <source>
        <dbReference type="ARBA" id="ARBA00052854"/>
    </source>
</evidence>
<sequence length="532" mass="58389">MNFSSSRSRKFCRQEMGQWTGRWVTAALLALLCPGCGAADLPNFVLLFADDLGYGDLGFGGHPSSLTPNLDRLAARGLRFTDFYATSPVCSPSRASLLTGRYQTRSGIYPGVLYPGSKGGLPLNETTIAEVLKPLGYTTAMMGKWHLGLGANGTYLPTRQGFDHYLGIPYSHDMGPCHNLTCFPPDVKCFGFCDRGVVTVPLMSGESILQQPVDFINLENSYSDFATKFIRTAAQNKQPFFLYYPSHHTHYPQFAGWKAVGRSLRGPFGDSLLEFDSTVGNILQTLEDTGVLNNTLIFFTADNGPELMRMSHGGNSGLLKCGKGTTYEGGMREPAIAFWPGVIQPGVTHSLSSTLDVLPTFAKLSGASLPKVHLDGVDMTDILFNHGLGNRDAMFYYPTDPSEKYSVFAVRLGKYKAHYYTRGAAHSDTTPDQDCHMISTLKQHDPPLLFDLESDPSENYNLSPKDHPELVDVLQKIQDLKDQFEASMVFGESEMVKEQTLHWSPAVPHSALPNPSAASVEVRGTDHVLLCD</sequence>
<keyword evidence="11" id="KW-1015">Disulfide bond</keyword>
<accession>W5L0H1</accession>
<evidence type="ECO:0000259" key="20">
    <source>
        <dbReference type="Pfam" id="PF00884"/>
    </source>
</evidence>
<dbReference type="Gene3D" id="3.30.1120.10">
    <property type="match status" value="1"/>
</dbReference>
<evidence type="ECO:0000256" key="18">
    <source>
        <dbReference type="ARBA" id="ARBA00074874"/>
    </source>
</evidence>
<dbReference type="SUPFAM" id="SSF53649">
    <property type="entry name" value="Alkaline phosphatase-like"/>
    <property type="match status" value="1"/>
</dbReference>
<dbReference type="PANTHER" id="PTHR42693:SF11">
    <property type="entry name" value="ARYLSULFATASE A"/>
    <property type="match status" value="1"/>
</dbReference>
<dbReference type="Proteomes" id="UP000018467">
    <property type="component" value="Unassembled WGS sequence"/>
</dbReference>
<evidence type="ECO:0000256" key="16">
    <source>
        <dbReference type="ARBA" id="ARBA00061742"/>
    </source>
</evidence>
<evidence type="ECO:0000256" key="6">
    <source>
        <dbReference type="ARBA" id="ARBA00022729"/>
    </source>
</evidence>
<dbReference type="EC" id="3.1.6.8" evidence="17"/>
<evidence type="ECO:0000313" key="21">
    <source>
        <dbReference type="Ensembl" id="ENSAMXP00000013333.2"/>
    </source>
</evidence>
<dbReference type="PROSITE" id="PS00523">
    <property type="entry name" value="SULFATASE_1"/>
    <property type="match status" value="1"/>
</dbReference>
<dbReference type="InterPro" id="IPR024607">
    <property type="entry name" value="Sulfatase_CS"/>
</dbReference>
<dbReference type="GO" id="GO:0046872">
    <property type="term" value="F:metal ion binding"/>
    <property type="evidence" value="ECO:0007669"/>
    <property type="project" value="UniProtKB-KW"/>
</dbReference>
<evidence type="ECO:0000256" key="13">
    <source>
        <dbReference type="ARBA" id="ARBA00023228"/>
    </source>
</evidence>
<dbReference type="GO" id="GO:0005764">
    <property type="term" value="C:lysosome"/>
    <property type="evidence" value="ECO:0007669"/>
    <property type="project" value="UniProtKB-SubCell"/>
</dbReference>
<dbReference type="HOGENOM" id="CLU_006332_13_7_1"/>
<reference evidence="21" key="4">
    <citation type="submission" date="2025-09" db="UniProtKB">
        <authorList>
            <consortium name="Ensembl"/>
        </authorList>
    </citation>
    <scope>IDENTIFICATION</scope>
</reference>
<dbReference type="FunFam" id="3.40.720.10:FF:000023">
    <property type="entry name" value="Arylsulfatase A"/>
    <property type="match status" value="1"/>
</dbReference>
<keyword evidence="9" id="KW-0106">Calcium</keyword>
<evidence type="ECO:0000256" key="10">
    <source>
        <dbReference type="ARBA" id="ARBA00023098"/>
    </source>
</evidence>
<evidence type="ECO:0000256" key="19">
    <source>
        <dbReference type="ARBA" id="ARBA00076521"/>
    </source>
</evidence>
<evidence type="ECO:0000256" key="11">
    <source>
        <dbReference type="ARBA" id="ARBA00023157"/>
    </source>
</evidence>
<keyword evidence="12" id="KW-0325">Glycoprotein</keyword>
<comment type="cofactor">
    <cofactor evidence="1">
        <name>Ca(2+)</name>
        <dbReference type="ChEBI" id="CHEBI:29108"/>
    </cofactor>
</comment>
<evidence type="ECO:0000256" key="12">
    <source>
        <dbReference type="ARBA" id="ARBA00023180"/>
    </source>
</evidence>
<dbReference type="Bgee" id="ENSAMXG00000012964">
    <property type="expression patterns" value="Expressed in intestine and 14 other cell types or tissues"/>
</dbReference>
<proteinExistence type="inferred from homology"/>
<evidence type="ECO:0000313" key="22">
    <source>
        <dbReference type="Proteomes" id="UP000018467"/>
    </source>
</evidence>
<organism evidence="21 22">
    <name type="scientific">Astyanax mexicanus</name>
    <name type="common">Blind cave fish</name>
    <name type="synonym">Astyanax fasciatus mexicanus</name>
    <dbReference type="NCBI Taxonomy" id="7994"/>
    <lineage>
        <taxon>Eukaryota</taxon>
        <taxon>Metazoa</taxon>
        <taxon>Chordata</taxon>
        <taxon>Craniata</taxon>
        <taxon>Vertebrata</taxon>
        <taxon>Euteleostomi</taxon>
        <taxon>Actinopterygii</taxon>
        <taxon>Neopterygii</taxon>
        <taxon>Teleostei</taxon>
        <taxon>Ostariophysi</taxon>
        <taxon>Characiformes</taxon>
        <taxon>Characoidei</taxon>
        <taxon>Acestrorhamphidae</taxon>
        <taxon>Acestrorhamphinae</taxon>
        <taxon>Astyanax</taxon>
    </lineage>
</organism>
<dbReference type="Ensembl" id="ENSAMXT00000013333.2">
    <property type="protein sequence ID" value="ENSAMXP00000013333.2"/>
    <property type="gene ID" value="ENSAMXG00000012964.2"/>
</dbReference>
<dbReference type="GO" id="GO:0004065">
    <property type="term" value="F:arylsulfatase activity"/>
    <property type="evidence" value="ECO:0007669"/>
    <property type="project" value="TreeGrafter"/>
</dbReference>
<reference evidence="22" key="1">
    <citation type="submission" date="2013-03" db="EMBL/GenBank/DDBJ databases">
        <authorList>
            <person name="Jeffery W."/>
            <person name="Warren W."/>
            <person name="Wilson R.K."/>
        </authorList>
    </citation>
    <scope>NUCLEOTIDE SEQUENCE</scope>
    <source>
        <strain evidence="22">female</strain>
    </source>
</reference>
<keyword evidence="13" id="KW-0458">Lysosome</keyword>
<dbReference type="Pfam" id="PF00884">
    <property type="entry name" value="Sulfatase"/>
    <property type="match status" value="1"/>
</dbReference>
<dbReference type="GO" id="GO:0006629">
    <property type="term" value="P:lipid metabolic process"/>
    <property type="evidence" value="ECO:0007669"/>
    <property type="project" value="UniProtKB-KW"/>
</dbReference>
<comment type="catalytic activity">
    <reaction evidence="14">
        <text>an N-acyl-1-beta-D-(3-O-sulfo)-galactosyl-sphing-4-enine + H2O = a beta-D-galactosyl-(1&lt;-&gt;1')-N-acylsphing-4-enine + sulfate + H(+)</text>
        <dbReference type="Rhea" id="RHEA:21300"/>
        <dbReference type="ChEBI" id="CHEBI:15377"/>
        <dbReference type="ChEBI" id="CHEBI:15378"/>
        <dbReference type="ChEBI" id="CHEBI:16189"/>
        <dbReference type="ChEBI" id="CHEBI:18390"/>
        <dbReference type="ChEBI" id="CHEBI:75956"/>
        <dbReference type="EC" id="3.1.6.8"/>
    </reaction>
    <physiologicalReaction direction="left-to-right" evidence="14">
        <dbReference type="Rhea" id="RHEA:21301"/>
    </physiologicalReaction>
</comment>
<comment type="subcellular location">
    <subcellularLocation>
        <location evidence="2">Endoplasmic reticulum</location>
    </subcellularLocation>
    <subcellularLocation>
        <location evidence="3">Lysosome</location>
    </subcellularLocation>
</comment>
<keyword evidence="5" id="KW-0479">Metal-binding</keyword>
<keyword evidence="10" id="KW-0443">Lipid metabolism</keyword>
<evidence type="ECO:0000256" key="2">
    <source>
        <dbReference type="ARBA" id="ARBA00004240"/>
    </source>
</evidence>